<sequence length="91" mass="9899">MQMLPVAQHHFLSHQYVQHINEIGASPPRHCNLCPALDWVCNRGESCQLMGSKVGLWTTTGLACGSTGSNVLTIHHRQGLMFADIGNFGIG</sequence>
<dbReference type="AlphaFoldDB" id="A0AAV3ZZA1"/>
<name>A0AAV3ZZA1_9GAST</name>
<evidence type="ECO:0000313" key="2">
    <source>
        <dbReference type="Proteomes" id="UP000735302"/>
    </source>
</evidence>
<reference evidence="1 2" key="1">
    <citation type="journal article" date="2021" name="Elife">
        <title>Chloroplast acquisition without the gene transfer in kleptoplastic sea slugs, Plakobranchus ocellatus.</title>
        <authorList>
            <person name="Maeda T."/>
            <person name="Takahashi S."/>
            <person name="Yoshida T."/>
            <person name="Shimamura S."/>
            <person name="Takaki Y."/>
            <person name="Nagai Y."/>
            <person name="Toyoda A."/>
            <person name="Suzuki Y."/>
            <person name="Arimoto A."/>
            <person name="Ishii H."/>
            <person name="Satoh N."/>
            <person name="Nishiyama T."/>
            <person name="Hasebe M."/>
            <person name="Maruyama T."/>
            <person name="Minagawa J."/>
            <person name="Obokata J."/>
            <person name="Shigenobu S."/>
        </authorList>
    </citation>
    <scope>NUCLEOTIDE SEQUENCE [LARGE SCALE GENOMIC DNA]</scope>
</reference>
<accession>A0AAV3ZZA1</accession>
<evidence type="ECO:0000313" key="1">
    <source>
        <dbReference type="EMBL" id="GFO00664.1"/>
    </source>
</evidence>
<gene>
    <name evidence="1" type="ORF">PoB_002716900</name>
</gene>
<organism evidence="1 2">
    <name type="scientific">Plakobranchus ocellatus</name>
    <dbReference type="NCBI Taxonomy" id="259542"/>
    <lineage>
        <taxon>Eukaryota</taxon>
        <taxon>Metazoa</taxon>
        <taxon>Spiralia</taxon>
        <taxon>Lophotrochozoa</taxon>
        <taxon>Mollusca</taxon>
        <taxon>Gastropoda</taxon>
        <taxon>Heterobranchia</taxon>
        <taxon>Euthyneura</taxon>
        <taxon>Panpulmonata</taxon>
        <taxon>Sacoglossa</taxon>
        <taxon>Placobranchoidea</taxon>
        <taxon>Plakobranchidae</taxon>
        <taxon>Plakobranchus</taxon>
    </lineage>
</organism>
<dbReference type="Proteomes" id="UP000735302">
    <property type="component" value="Unassembled WGS sequence"/>
</dbReference>
<proteinExistence type="predicted"/>
<comment type="caution">
    <text evidence="1">The sequence shown here is derived from an EMBL/GenBank/DDBJ whole genome shotgun (WGS) entry which is preliminary data.</text>
</comment>
<keyword evidence="2" id="KW-1185">Reference proteome</keyword>
<protein>
    <submittedName>
        <fullName evidence="1">Uncharacterized protein</fullName>
    </submittedName>
</protein>
<dbReference type="EMBL" id="BLXT01003136">
    <property type="protein sequence ID" value="GFO00664.1"/>
    <property type="molecule type" value="Genomic_DNA"/>
</dbReference>